<organism evidence="2">
    <name type="scientific">freshwater metagenome</name>
    <dbReference type="NCBI Taxonomy" id="449393"/>
    <lineage>
        <taxon>unclassified sequences</taxon>
        <taxon>metagenomes</taxon>
        <taxon>ecological metagenomes</taxon>
    </lineage>
</organism>
<accession>A0A6J7USA3</accession>
<feature type="region of interest" description="Disordered" evidence="1">
    <location>
        <begin position="28"/>
        <end position="49"/>
    </location>
</feature>
<dbReference type="EMBL" id="CAFBQW010000242">
    <property type="protein sequence ID" value="CAB5068890.1"/>
    <property type="molecule type" value="Genomic_DNA"/>
</dbReference>
<reference evidence="2" key="1">
    <citation type="submission" date="2020-05" db="EMBL/GenBank/DDBJ databases">
        <authorList>
            <person name="Chiriac C."/>
            <person name="Salcher M."/>
            <person name="Ghai R."/>
            <person name="Kavagutti S V."/>
        </authorList>
    </citation>
    <scope>NUCLEOTIDE SEQUENCE</scope>
</reference>
<proteinExistence type="predicted"/>
<gene>
    <name evidence="2" type="ORF">UFOPK4354_01698</name>
</gene>
<evidence type="ECO:0000313" key="2">
    <source>
        <dbReference type="EMBL" id="CAB5068890.1"/>
    </source>
</evidence>
<sequence length="49" mass="5284">MERLLAHVDAEVEGFELREVRFVAPLPGEVEAGHSEAGKTEAGHTEGKP</sequence>
<feature type="compositionally biased region" description="Basic and acidic residues" evidence="1">
    <location>
        <begin position="31"/>
        <end position="49"/>
    </location>
</feature>
<evidence type="ECO:0000256" key="1">
    <source>
        <dbReference type="SAM" id="MobiDB-lite"/>
    </source>
</evidence>
<dbReference type="AlphaFoldDB" id="A0A6J7USA3"/>
<name>A0A6J7USA3_9ZZZZ</name>
<protein>
    <submittedName>
        <fullName evidence="2">Unannotated protein</fullName>
    </submittedName>
</protein>